<dbReference type="InterPro" id="IPR029023">
    <property type="entry name" value="Tensin_phosphatase"/>
</dbReference>
<dbReference type="InterPro" id="IPR029021">
    <property type="entry name" value="Prot-tyrosine_phosphatase-like"/>
</dbReference>
<feature type="transmembrane region" description="Helical" evidence="7">
    <location>
        <begin position="82"/>
        <end position="107"/>
    </location>
</feature>
<dbReference type="SUPFAM" id="SSF49562">
    <property type="entry name" value="C2 domain (Calcium/lipid-binding domain, CaLB)"/>
    <property type="match status" value="1"/>
</dbReference>
<sequence length="533" mass="60254">MEVQMRPLRMEGAPGLNVSEPAQVPHRDQGGTLVTSEPSERNATFHREDSARRRAEKAEREAFLALYRAGVRATRPTCRARLMHIVASGCWIALLFLVVLLDFVYMFVRGDDGSLVEKLLTLAVAAVFILDVGIRIYAFGPSVFFSKLWNMFDAIVVFMTVAISVLILCGVLRAGVCLQRKSCHGLLWFVQVARLARFFRVTTLVRRTCPAARRITGENKRRFVDLEHDFDLDLVYITPRLIGMSVPASGAMTWLYRNPLQEVVRFFETFYPRHYKIINVCPELPYPVSAFSTGSIETFTVEDHRPPCIEQVVRFLEIAEAWMNADPDNVLAVHCRGGKGRTGCFCCAWLLYKGEAEDAQDALNYFAMRRTDTERAMGKARLQGVETRSQVRYVEYVCELLNSQNCTFPARVKPPPPVQLQLREFRLHEVFLPPVPQGLVAMVHDVGKRRTVHVCPVTADSFDVVPAVVEGDILVEVHGRGGERRARLLHFHFHTSFVSGDLLRLEVSAVDRGCKTPGLFNDKGFVELFFTVL</sequence>
<dbReference type="InterPro" id="IPR035892">
    <property type="entry name" value="C2_domain_sf"/>
</dbReference>
<evidence type="ECO:0008006" key="11">
    <source>
        <dbReference type="Google" id="ProtNLM"/>
    </source>
</evidence>
<dbReference type="InterPro" id="IPR027359">
    <property type="entry name" value="Volt_channel_dom_sf"/>
</dbReference>
<keyword evidence="2 7" id="KW-0812">Transmembrane</keyword>
<name>A0A7S4QZI0_9DINO</name>
<dbReference type="Pfam" id="PF10409">
    <property type="entry name" value="PTEN_C2"/>
    <property type="match status" value="1"/>
</dbReference>
<dbReference type="PROSITE" id="PS00383">
    <property type="entry name" value="TYR_PHOSPHATASE_1"/>
    <property type="match status" value="1"/>
</dbReference>
<keyword evidence="5 7" id="KW-0472">Membrane</keyword>
<evidence type="ECO:0000256" key="3">
    <source>
        <dbReference type="ARBA" id="ARBA00022801"/>
    </source>
</evidence>
<keyword evidence="4 7" id="KW-1133">Transmembrane helix</keyword>
<dbReference type="SMART" id="SM01326">
    <property type="entry name" value="PTEN_C2"/>
    <property type="match status" value="1"/>
</dbReference>
<organism evidence="10">
    <name type="scientific">Alexandrium monilatum</name>
    <dbReference type="NCBI Taxonomy" id="311494"/>
    <lineage>
        <taxon>Eukaryota</taxon>
        <taxon>Sar</taxon>
        <taxon>Alveolata</taxon>
        <taxon>Dinophyceae</taxon>
        <taxon>Gonyaulacales</taxon>
        <taxon>Pyrocystaceae</taxon>
        <taxon>Alexandrium</taxon>
    </lineage>
</organism>
<dbReference type="Gene3D" id="1.20.120.350">
    <property type="entry name" value="Voltage-gated potassium channels. Chain C"/>
    <property type="match status" value="1"/>
</dbReference>
<dbReference type="Pfam" id="PF22784">
    <property type="entry name" value="PTP-SAK"/>
    <property type="match status" value="1"/>
</dbReference>
<dbReference type="GO" id="GO:0005216">
    <property type="term" value="F:monoatomic ion channel activity"/>
    <property type="evidence" value="ECO:0007669"/>
    <property type="project" value="InterPro"/>
</dbReference>
<dbReference type="InterPro" id="IPR057023">
    <property type="entry name" value="PTP-SAK"/>
</dbReference>
<evidence type="ECO:0000256" key="5">
    <source>
        <dbReference type="ARBA" id="ARBA00023136"/>
    </source>
</evidence>
<dbReference type="Gene3D" id="3.90.190.10">
    <property type="entry name" value="Protein tyrosine phosphatase superfamily"/>
    <property type="match status" value="1"/>
</dbReference>
<dbReference type="InterPro" id="IPR016130">
    <property type="entry name" value="Tyr_Pase_AS"/>
</dbReference>
<evidence type="ECO:0000256" key="4">
    <source>
        <dbReference type="ARBA" id="ARBA00022989"/>
    </source>
</evidence>
<feature type="compositionally biased region" description="Basic and acidic residues" evidence="6">
    <location>
        <begin position="38"/>
        <end position="54"/>
    </location>
</feature>
<dbReference type="GO" id="GO:0016314">
    <property type="term" value="F:phosphatidylinositol-3,4,5-trisphosphate 3-phosphatase activity"/>
    <property type="evidence" value="ECO:0007669"/>
    <property type="project" value="TreeGrafter"/>
</dbReference>
<dbReference type="InterPro" id="IPR000387">
    <property type="entry name" value="Tyr_Pase_dom"/>
</dbReference>
<evidence type="ECO:0000259" key="8">
    <source>
        <dbReference type="PROSITE" id="PS50056"/>
    </source>
</evidence>
<accession>A0A7S4QZI0</accession>
<dbReference type="PANTHER" id="PTHR12305:SF60">
    <property type="entry name" value="PHOSPHATIDYLINOSITOL 3,4,5-TRISPHOSPHATE 3-PHOSPHATASE TPTE2-RELATED"/>
    <property type="match status" value="1"/>
</dbReference>
<feature type="transmembrane region" description="Helical" evidence="7">
    <location>
        <begin position="151"/>
        <end position="176"/>
    </location>
</feature>
<feature type="region of interest" description="Disordered" evidence="6">
    <location>
        <begin position="1"/>
        <end position="54"/>
    </location>
</feature>
<dbReference type="SUPFAM" id="SSF52799">
    <property type="entry name" value="(Phosphotyrosine protein) phosphatases II"/>
    <property type="match status" value="1"/>
</dbReference>
<dbReference type="InterPro" id="IPR014020">
    <property type="entry name" value="Tensin_C2-dom"/>
</dbReference>
<dbReference type="GO" id="GO:0016020">
    <property type="term" value="C:membrane"/>
    <property type="evidence" value="ECO:0007669"/>
    <property type="project" value="UniProtKB-SubCell"/>
</dbReference>
<dbReference type="AlphaFoldDB" id="A0A7S4QZI0"/>
<evidence type="ECO:0000256" key="1">
    <source>
        <dbReference type="ARBA" id="ARBA00004141"/>
    </source>
</evidence>
<keyword evidence="3" id="KW-0378">Hydrolase</keyword>
<reference evidence="10" key="1">
    <citation type="submission" date="2021-01" db="EMBL/GenBank/DDBJ databases">
        <authorList>
            <person name="Corre E."/>
            <person name="Pelletier E."/>
            <person name="Niang G."/>
            <person name="Scheremetjew M."/>
            <person name="Finn R."/>
            <person name="Kale V."/>
            <person name="Holt S."/>
            <person name="Cochrane G."/>
            <person name="Meng A."/>
            <person name="Brown T."/>
            <person name="Cohen L."/>
        </authorList>
    </citation>
    <scope>NUCLEOTIDE SEQUENCE</scope>
    <source>
        <strain evidence="10">CCMP3105</strain>
    </source>
</reference>
<comment type="subcellular location">
    <subcellularLocation>
        <location evidence="1">Membrane</location>
        <topology evidence="1">Multi-pass membrane protein</topology>
    </subcellularLocation>
</comment>
<proteinExistence type="predicted"/>
<feature type="transmembrane region" description="Helical" evidence="7">
    <location>
        <begin position="119"/>
        <end position="139"/>
    </location>
</feature>
<dbReference type="EMBL" id="HBNR01040325">
    <property type="protein sequence ID" value="CAE4598734.1"/>
    <property type="molecule type" value="Transcribed_RNA"/>
</dbReference>
<evidence type="ECO:0000256" key="6">
    <source>
        <dbReference type="SAM" id="MobiDB-lite"/>
    </source>
</evidence>
<feature type="domain" description="Tyrosine specific protein phosphatases" evidence="8">
    <location>
        <begin position="313"/>
        <end position="370"/>
    </location>
</feature>
<dbReference type="Gene3D" id="2.60.40.1110">
    <property type="match status" value="1"/>
</dbReference>
<dbReference type="InterPro" id="IPR005821">
    <property type="entry name" value="Ion_trans_dom"/>
</dbReference>
<feature type="domain" description="Phosphatase tensin-type" evidence="9">
    <location>
        <begin position="223"/>
        <end position="404"/>
    </location>
</feature>
<evidence type="ECO:0000256" key="7">
    <source>
        <dbReference type="SAM" id="Phobius"/>
    </source>
</evidence>
<dbReference type="InterPro" id="IPR051281">
    <property type="entry name" value="Dual-spec_lipid-protein_phosph"/>
</dbReference>
<dbReference type="Pfam" id="PF00520">
    <property type="entry name" value="Ion_trans"/>
    <property type="match status" value="1"/>
</dbReference>
<gene>
    <name evidence="10" type="ORF">AMON00008_LOCUS27962</name>
</gene>
<evidence type="ECO:0000313" key="10">
    <source>
        <dbReference type="EMBL" id="CAE4598734.1"/>
    </source>
</evidence>
<dbReference type="PANTHER" id="PTHR12305">
    <property type="entry name" value="PHOSPHATASE WITH HOMOLOGY TO TENSIN"/>
    <property type="match status" value="1"/>
</dbReference>
<protein>
    <recommendedName>
        <fullName evidence="11">Phosphatidylinositol-3,4,5-trisphosphate 3-phosphatase</fullName>
    </recommendedName>
</protein>
<dbReference type="PROSITE" id="PS51181">
    <property type="entry name" value="PPASE_TENSIN"/>
    <property type="match status" value="1"/>
</dbReference>
<evidence type="ECO:0000256" key="2">
    <source>
        <dbReference type="ARBA" id="ARBA00022692"/>
    </source>
</evidence>
<dbReference type="PROSITE" id="PS50056">
    <property type="entry name" value="TYR_PHOSPHATASE_2"/>
    <property type="match status" value="1"/>
</dbReference>
<dbReference type="GO" id="GO:0005829">
    <property type="term" value="C:cytosol"/>
    <property type="evidence" value="ECO:0007669"/>
    <property type="project" value="TreeGrafter"/>
</dbReference>
<evidence type="ECO:0000259" key="9">
    <source>
        <dbReference type="PROSITE" id="PS51181"/>
    </source>
</evidence>